<dbReference type="CDD" id="cd06183">
    <property type="entry name" value="cyt_b5_reduct_like"/>
    <property type="match status" value="1"/>
</dbReference>
<evidence type="ECO:0000256" key="4">
    <source>
        <dbReference type="ARBA" id="ARBA00012011"/>
    </source>
</evidence>
<organism evidence="15 16">
    <name type="scientific">Maudiozyma humilis</name>
    <name type="common">Sour dough yeast</name>
    <name type="synonym">Kazachstania humilis</name>
    <dbReference type="NCBI Taxonomy" id="51915"/>
    <lineage>
        <taxon>Eukaryota</taxon>
        <taxon>Fungi</taxon>
        <taxon>Dikarya</taxon>
        <taxon>Ascomycota</taxon>
        <taxon>Saccharomycotina</taxon>
        <taxon>Saccharomycetes</taxon>
        <taxon>Saccharomycetales</taxon>
        <taxon>Saccharomycetaceae</taxon>
        <taxon>Maudiozyma</taxon>
    </lineage>
</organism>
<dbReference type="Pfam" id="PF00175">
    <property type="entry name" value="NAD_binding_1"/>
    <property type="match status" value="1"/>
</dbReference>
<evidence type="ECO:0000313" key="16">
    <source>
        <dbReference type="Proteomes" id="UP001377567"/>
    </source>
</evidence>
<dbReference type="AlphaFoldDB" id="A0AAV5RS50"/>
<dbReference type="InterPro" id="IPR017938">
    <property type="entry name" value="Riboflavin_synthase-like_b-brl"/>
</dbReference>
<dbReference type="GO" id="GO:0005741">
    <property type="term" value="C:mitochondrial outer membrane"/>
    <property type="evidence" value="ECO:0007669"/>
    <property type="project" value="UniProtKB-SubCell"/>
</dbReference>
<comment type="caution">
    <text evidence="15">The sequence shown here is derived from an EMBL/GenBank/DDBJ whole genome shotgun (WGS) entry which is preliminary data.</text>
</comment>
<evidence type="ECO:0000313" key="15">
    <source>
        <dbReference type="EMBL" id="GMM53533.1"/>
    </source>
</evidence>
<feature type="binding site" evidence="13">
    <location>
        <position position="166"/>
    </location>
    <ligand>
        <name>FAD</name>
        <dbReference type="ChEBI" id="CHEBI:57692"/>
    </ligand>
</feature>
<dbReference type="PROSITE" id="PS51384">
    <property type="entry name" value="FAD_FR"/>
    <property type="match status" value="1"/>
</dbReference>
<feature type="binding site" evidence="13">
    <location>
        <position position="124"/>
    </location>
    <ligand>
        <name>FAD</name>
        <dbReference type="ChEBI" id="CHEBI:57692"/>
    </ligand>
</feature>
<dbReference type="PANTHER" id="PTHR19370">
    <property type="entry name" value="NADH-CYTOCHROME B5 REDUCTASE"/>
    <property type="match status" value="1"/>
</dbReference>
<dbReference type="PANTHER" id="PTHR19370:SF171">
    <property type="entry name" value="NADH-CYTOCHROME B5 REDUCTASE 2"/>
    <property type="match status" value="1"/>
</dbReference>
<protein>
    <recommendedName>
        <fullName evidence="4">cytochrome-b5 reductase</fullName>
        <ecNumber evidence="4">1.6.2.2</ecNumber>
    </recommendedName>
</protein>
<dbReference type="InterPro" id="IPR017927">
    <property type="entry name" value="FAD-bd_FR_type"/>
</dbReference>
<evidence type="ECO:0000256" key="1">
    <source>
        <dbReference type="ARBA" id="ARBA00001974"/>
    </source>
</evidence>
<dbReference type="Gene3D" id="2.40.30.10">
    <property type="entry name" value="Translation factors"/>
    <property type="match status" value="1"/>
</dbReference>
<keyword evidence="7" id="KW-0496">Mitochondrion</keyword>
<feature type="domain" description="FAD-binding FR-type" evidence="14">
    <location>
        <begin position="45"/>
        <end position="149"/>
    </location>
</feature>
<dbReference type="Pfam" id="PF00970">
    <property type="entry name" value="FAD_binding_6"/>
    <property type="match status" value="1"/>
</dbReference>
<proteinExistence type="inferred from homology"/>
<evidence type="ECO:0000256" key="10">
    <source>
        <dbReference type="ARBA" id="ARBA00023002"/>
    </source>
</evidence>
<evidence type="ECO:0000256" key="7">
    <source>
        <dbReference type="ARBA" id="ARBA00022787"/>
    </source>
</evidence>
<keyword evidence="7" id="KW-1000">Mitochondrion outer membrane</keyword>
<feature type="binding site" evidence="13">
    <location>
        <position position="117"/>
    </location>
    <ligand>
        <name>FAD</name>
        <dbReference type="ChEBI" id="CHEBI:57692"/>
    </ligand>
</feature>
<dbReference type="InterPro" id="IPR008333">
    <property type="entry name" value="Cbr1-like_FAD-bd_dom"/>
</dbReference>
<keyword evidence="9" id="KW-1133">Transmembrane helix</keyword>
<dbReference type="InterPro" id="IPR039261">
    <property type="entry name" value="FNR_nucleotide-bd"/>
</dbReference>
<keyword evidence="5 13" id="KW-0285">Flavoprotein</keyword>
<gene>
    <name evidence="15" type="ORF">DAKH74_001490</name>
</gene>
<evidence type="ECO:0000256" key="3">
    <source>
        <dbReference type="ARBA" id="ARBA00006105"/>
    </source>
</evidence>
<dbReference type="Proteomes" id="UP001377567">
    <property type="component" value="Unassembled WGS sequence"/>
</dbReference>
<accession>A0AAV5RS50</accession>
<keyword evidence="10" id="KW-0560">Oxidoreductase</keyword>
<keyword evidence="11" id="KW-0520">NAD</keyword>
<evidence type="ECO:0000256" key="11">
    <source>
        <dbReference type="ARBA" id="ARBA00023027"/>
    </source>
</evidence>
<sequence>MVLLTLPPTSLLIAAGALSVGGIALYKSRSNCMGPMGSRAFNGPFRPIELPLVSITEETHDTRRLVFSLPPGTKSTGLSLASFVIATPTIPGGKRSIRPYTPISDLSDPTKIEFLIKEMPNGYVSKYMTNLKPGDKVPFRGGISSFSWKQNNFRSITLLGAGSGITPLYQLATGILRDDNDTTKIKLVYGNKTPMDIPLKSELDQLKKKFPDRFDVEYFVSKDAEKVPNARPGQIDAAYLQKEIPGPQDDTCVFVSGPPPFVDSVCGGKRGPFFQGNLTGHLKDLGYSKSQVYKF</sequence>
<dbReference type="SUPFAM" id="SSF52343">
    <property type="entry name" value="Ferredoxin reductase-like, C-terminal NADP-linked domain"/>
    <property type="match status" value="1"/>
</dbReference>
<dbReference type="SUPFAM" id="SSF63380">
    <property type="entry name" value="Riboflavin synthase domain-like"/>
    <property type="match status" value="1"/>
</dbReference>
<feature type="binding site" evidence="13">
    <location>
        <position position="99"/>
    </location>
    <ligand>
        <name>FAD</name>
        <dbReference type="ChEBI" id="CHEBI:57692"/>
    </ligand>
</feature>
<keyword evidence="6" id="KW-0812">Transmembrane</keyword>
<evidence type="ECO:0000256" key="9">
    <source>
        <dbReference type="ARBA" id="ARBA00022989"/>
    </source>
</evidence>
<evidence type="ECO:0000256" key="13">
    <source>
        <dbReference type="PIRSR" id="PIRSR601834-1"/>
    </source>
</evidence>
<evidence type="ECO:0000256" key="8">
    <source>
        <dbReference type="ARBA" id="ARBA00022827"/>
    </source>
</evidence>
<dbReference type="Gene3D" id="3.40.50.80">
    <property type="entry name" value="Nucleotide-binding domain of ferredoxin-NADP reductase (FNR) module"/>
    <property type="match status" value="1"/>
</dbReference>
<evidence type="ECO:0000259" key="14">
    <source>
        <dbReference type="PROSITE" id="PS51384"/>
    </source>
</evidence>
<name>A0AAV5RS50_MAUHU</name>
<dbReference type="GO" id="GO:0006696">
    <property type="term" value="P:ergosterol biosynthetic process"/>
    <property type="evidence" value="ECO:0007669"/>
    <property type="project" value="TreeGrafter"/>
</dbReference>
<comment type="similarity">
    <text evidence="3">Belongs to the flavoprotein pyridine nucleotide cytochrome reductase family.</text>
</comment>
<evidence type="ECO:0000256" key="12">
    <source>
        <dbReference type="ARBA" id="ARBA00023136"/>
    </source>
</evidence>
<comment type="cofactor">
    <cofactor evidence="1 13">
        <name>FAD</name>
        <dbReference type="ChEBI" id="CHEBI:57692"/>
    </cofactor>
</comment>
<feature type="binding site" evidence="13">
    <location>
        <position position="98"/>
    </location>
    <ligand>
        <name>FAD</name>
        <dbReference type="ChEBI" id="CHEBI:57692"/>
    </ligand>
</feature>
<dbReference type="InterPro" id="IPR001433">
    <property type="entry name" value="OxRdtase_FAD/NAD-bd"/>
</dbReference>
<feature type="binding site" evidence="13">
    <location>
        <position position="100"/>
    </location>
    <ligand>
        <name>FAD</name>
        <dbReference type="ChEBI" id="CHEBI:57692"/>
    </ligand>
</feature>
<feature type="binding site" evidence="13">
    <location>
        <position position="125"/>
    </location>
    <ligand>
        <name>FAD</name>
        <dbReference type="ChEBI" id="CHEBI:57692"/>
    </ligand>
</feature>
<evidence type="ECO:0000256" key="5">
    <source>
        <dbReference type="ARBA" id="ARBA00022630"/>
    </source>
</evidence>
<feature type="binding site" evidence="13">
    <location>
        <position position="115"/>
    </location>
    <ligand>
        <name>FAD</name>
        <dbReference type="ChEBI" id="CHEBI:57692"/>
    </ligand>
</feature>
<comment type="subcellular location">
    <subcellularLocation>
        <location evidence="2">Mitochondrion outer membrane</location>
        <topology evidence="2">Single-pass membrane protein</topology>
    </subcellularLocation>
</comment>
<keyword evidence="12" id="KW-0472">Membrane</keyword>
<dbReference type="PRINTS" id="PR00406">
    <property type="entry name" value="CYTB5RDTASE"/>
</dbReference>
<reference evidence="15 16" key="1">
    <citation type="journal article" date="2023" name="Elife">
        <title>Identification of key yeast species and microbe-microbe interactions impacting larval growth of Drosophila in the wild.</title>
        <authorList>
            <person name="Mure A."/>
            <person name="Sugiura Y."/>
            <person name="Maeda R."/>
            <person name="Honda K."/>
            <person name="Sakurai N."/>
            <person name="Takahashi Y."/>
            <person name="Watada M."/>
            <person name="Katoh T."/>
            <person name="Gotoh A."/>
            <person name="Gotoh Y."/>
            <person name="Taniguchi I."/>
            <person name="Nakamura K."/>
            <person name="Hayashi T."/>
            <person name="Katayama T."/>
            <person name="Uemura T."/>
            <person name="Hattori Y."/>
        </authorList>
    </citation>
    <scope>NUCLEOTIDE SEQUENCE [LARGE SCALE GENOMIC DNA]</scope>
    <source>
        <strain evidence="15 16">KH-74</strain>
    </source>
</reference>
<keyword evidence="16" id="KW-1185">Reference proteome</keyword>
<evidence type="ECO:0000256" key="2">
    <source>
        <dbReference type="ARBA" id="ARBA00004572"/>
    </source>
</evidence>
<evidence type="ECO:0000256" key="6">
    <source>
        <dbReference type="ARBA" id="ARBA00022692"/>
    </source>
</evidence>
<dbReference type="EC" id="1.6.2.2" evidence="4"/>
<keyword evidence="8 13" id="KW-0274">FAD</keyword>
<dbReference type="FunFam" id="3.40.50.80:FF:000009">
    <property type="entry name" value="NADH-cytochrome b5 reductase"/>
    <property type="match status" value="1"/>
</dbReference>
<dbReference type="GO" id="GO:0090524">
    <property type="term" value="F:cytochrome-b5 reductase activity, acting on NADH"/>
    <property type="evidence" value="ECO:0007669"/>
    <property type="project" value="UniProtKB-EC"/>
</dbReference>
<dbReference type="EMBL" id="BTGD01000001">
    <property type="protein sequence ID" value="GMM53533.1"/>
    <property type="molecule type" value="Genomic_DNA"/>
</dbReference>
<dbReference type="InterPro" id="IPR001834">
    <property type="entry name" value="CBR-like"/>
</dbReference>